<reference evidence="2 3" key="1">
    <citation type="submission" date="2021-06" db="EMBL/GenBank/DDBJ databases">
        <authorList>
            <person name="Palmer J.M."/>
        </authorList>
    </citation>
    <scope>NUCLEOTIDE SEQUENCE [LARGE SCALE GENOMIC DNA]</scope>
    <source>
        <strain evidence="2 3">MEX-2019</strain>
        <tissue evidence="2">Muscle</tissue>
    </source>
</reference>
<feature type="region of interest" description="Disordered" evidence="1">
    <location>
        <begin position="1"/>
        <end position="20"/>
    </location>
</feature>
<evidence type="ECO:0000313" key="2">
    <source>
        <dbReference type="EMBL" id="KAK5622199.1"/>
    </source>
</evidence>
<organism evidence="2 3">
    <name type="scientific">Crenichthys baileyi</name>
    <name type="common">White River springfish</name>
    <dbReference type="NCBI Taxonomy" id="28760"/>
    <lineage>
        <taxon>Eukaryota</taxon>
        <taxon>Metazoa</taxon>
        <taxon>Chordata</taxon>
        <taxon>Craniata</taxon>
        <taxon>Vertebrata</taxon>
        <taxon>Euteleostomi</taxon>
        <taxon>Actinopterygii</taxon>
        <taxon>Neopterygii</taxon>
        <taxon>Teleostei</taxon>
        <taxon>Neoteleostei</taxon>
        <taxon>Acanthomorphata</taxon>
        <taxon>Ovalentaria</taxon>
        <taxon>Atherinomorphae</taxon>
        <taxon>Cyprinodontiformes</taxon>
        <taxon>Goodeidae</taxon>
        <taxon>Crenichthys</taxon>
    </lineage>
</organism>
<proteinExistence type="predicted"/>
<sequence>MKKRRKKKGSLSGLHPCAASSSLPVCSASARHALSLPSSLSCLHCRNCDFSLLHESSSLCLDILAHSCCDPEVHVEELNTHCSRLSICTQYTGPFLQVSPLIPHRQGFRPH</sequence>
<dbReference type="EMBL" id="JAHHUM010000169">
    <property type="protein sequence ID" value="KAK5622199.1"/>
    <property type="molecule type" value="Genomic_DNA"/>
</dbReference>
<name>A0AAV9SLE5_9TELE</name>
<accession>A0AAV9SLE5</accession>
<dbReference type="Proteomes" id="UP001311232">
    <property type="component" value="Unassembled WGS sequence"/>
</dbReference>
<dbReference type="AlphaFoldDB" id="A0AAV9SLE5"/>
<evidence type="ECO:0000256" key="1">
    <source>
        <dbReference type="SAM" id="MobiDB-lite"/>
    </source>
</evidence>
<gene>
    <name evidence="2" type="ORF">CRENBAI_008151</name>
</gene>
<keyword evidence="3" id="KW-1185">Reference proteome</keyword>
<evidence type="ECO:0000313" key="3">
    <source>
        <dbReference type="Proteomes" id="UP001311232"/>
    </source>
</evidence>
<evidence type="ECO:0008006" key="4">
    <source>
        <dbReference type="Google" id="ProtNLM"/>
    </source>
</evidence>
<protein>
    <recommendedName>
        <fullName evidence="4">Secreted protein</fullName>
    </recommendedName>
</protein>
<comment type="caution">
    <text evidence="2">The sequence shown here is derived from an EMBL/GenBank/DDBJ whole genome shotgun (WGS) entry which is preliminary data.</text>
</comment>